<proteinExistence type="predicted"/>
<keyword evidence="5" id="KW-1185">Reference proteome</keyword>
<feature type="region of interest" description="Disordered" evidence="1">
    <location>
        <begin position="366"/>
        <end position="417"/>
    </location>
</feature>
<accession>A0A7I8WFW3</accession>
<sequence length="417" mass="47251">MDSHRIWWLFLWLCPFFLRFGHSISEFEVDPEILCGEGCKAIENGDFNEFWCVYKARSSKDFVYAGICGTGNQSDIKKLEVSATVLKTPSEENFPVRLIPFTEQSAFTTHFAYVTEDKAWFTRDLISEVCNPNSFDFHPGGFVAGTDFHRSKTTGYDSADVCGFVPLAMSRFEKFKYGQCFAKKISCATDMDTLELVSIPGRAQSVYTRAGLFVYLKCTKAICRTMIQDILANTTYYIPTDLTVSQEPLTDFQEFLYLVPRIYTNETIFEEQRRYKHAMITTYEACDTYLLKPTNSTVKVSQCGTFYILLFVLIAMGVLSVALPVAVKLFFCIRNCRRLRGAYKQPQAISPVTPRVYRPEPSKVQVVEAKEGDKQSDKQYESVQGTASGVTEQQQQVTNLDSVPLAGPTGTEKKEEK</sequence>
<evidence type="ECO:0000256" key="1">
    <source>
        <dbReference type="SAM" id="MobiDB-lite"/>
    </source>
</evidence>
<evidence type="ECO:0000256" key="2">
    <source>
        <dbReference type="SAM" id="Phobius"/>
    </source>
</evidence>
<feature type="signal peptide" evidence="3">
    <location>
        <begin position="1"/>
        <end position="23"/>
    </location>
</feature>
<reference evidence="4" key="1">
    <citation type="submission" date="2020-09" db="EMBL/GenBank/DDBJ databases">
        <authorList>
            <person name="Kikuchi T."/>
        </authorList>
    </citation>
    <scope>NUCLEOTIDE SEQUENCE</scope>
    <source>
        <strain evidence="4">Ka4C1</strain>
    </source>
</reference>
<dbReference type="EMBL" id="CAJFCV020000003">
    <property type="protein sequence ID" value="CAG9111893.1"/>
    <property type="molecule type" value="Genomic_DNA"/>
</dbReference>
<keyword evidence="2" id="KW-1133">Transmembrane helix</keyword>
<dbReference type="Proteomes" id="UP000582659">
    <property type="component" value="Unassembled WGS sequence"/>
</dbReference>
<dbReference type="AlphaFoldDB" id="A0A7I8WFW3"/>
<name>A0A7I8WFW3_BURXY</name>
<evidence type="ECO:0000313" key="4">
    <source>
        <dbReference type="EMBL" id="CAD5223202.1"/>
    </source>
</evidence>
<dbReference type="Proteomes" id="UP000659654">
    <property type="component" value="Unassembled WGS sequence"/>
</dbReference>
<comment type="caution">
    <text evidence="4">The sequence shown here is derived from an EMBL/GenBank/DDBJ whole genome shotgun (WGS) entry which is preliminary data.</text>
</comment>
<keyword evidence="2" id="KW-0472">Membrane</keyword>
<keyword evidence="2" id="KW-0812">Transmembrane</keyword>
<dbReference type="EMBL" id="CAJFDI010000003">
    <property type="protein sequence ID" value="CAD5223202.1"/>
    <property type="molecule type" value="Genomic_DNA"/>
</dbReference>
<keyword evidence="3" id="KW-0732">Signal</keyword>
<gene>
    <name evidence="4" type="ORF">BXYJ_LOCUS7861</name>
</gene>
<feature type="compositionally biased region" description="Basic and acidic residues" evidence="1">
    <location>
        <begin position="368"/>
        <end position="380"/>
    </location>
</feature>
<feature type="transmembrane region" description="Helical" evidence="2">
    <location>
        <begin position="306"/>
        <end position="331"/>
    </location>
</feature>
<evidence type="ECO:0000256" key="3">
    <source>
        <dbReference type="SAM" id="SignalP"/>
    </source>
</evidence>
<protein>
    <submittedName>
        <fullName evidence="4">(pine wood nematode) hypothetical protein</fullName>
    </submittedName>
</protein>
<feature type="compositionally biased region" description="Polar residues" evidence="1">
    <location>
        <begin position="381"/>
        <end position="401"/>
    </location>
</feature>
<evidence type="ECO:0000313" key="5">
    <source>
        <dbReference type="Proteomes" id="UP000659654"/>
    </source>
</evidence>
<feature type="chain" id="PRO_5035384704" evidence="3">
    <location>
        <begin position="24"/>
        <end position="417"/>
    </location>
</feature>
<organism evidence="4 5">
    <name type="scientific">Bursaphelenchus xylophilus</name>
    <name type="common">Pinewood nematode worm</name>
    <name type="synonym">Aphelenchoides xylophilus</name>
    <dbReference type="NCBI Taxonomy" id="6326"/>
    <lineage>
        <taxon>Eukaryota</taxon>
        <taxon>Metazoa</taxon>
        <taxon>Ecdysozoa</taxon>
        <taxon>Nematoda</taxon>
        <taxon>Chromadorea</taxon>
        <taxon>Rhabditida</taxon>
        <taxon>Tylenchina</taxon>
        <taxon>Tylenchomorpha</taxon>
        <taxon>Aphelenchoidea</taxon>
        <taxon>Aphelenchoididae</taxon>
        <taxon>Bursaphelenchus</taxon>
    </lineage>
</organism>